<dbReference type="SUPFAM" id="SSF48264">
    <property type="entry name" value="Cytochrome P450"/>
    <property type="match status" value="1"/>
</dbReference>
<dbReference type="Gene3D" id="1.10.630.10">
    <property type="entry name" value="Cytochrome P450"/>
    <property type="match status" value="1"/>
</dbReference>
<evidence type="ECO:0000256" key="1">
    <source>
        <dbReference type="ARBA" id="ARBA00001971"/>
    </source>
</evidence>
<dbReference type="EMBL" id="MH117968">
    <property type="protein sequence ID" value="AZP01943.1"/>
    <property type="molecule type" value="mRNA"/>
</dbReference>
<evidence type="ECO:0000256" key="3">
    <source>
        <dbReference type="ARBA" id="ARBA00022723"/>
    </source>
</evidence>
<dbReference type="GO" id="GO:0020037">
    <property type="term" value="F:heme binding"/>
    <property type="evidence" value="ECO:0007669"/>
    <property type="project" value="InterPro"/>
</dbReference>
<dbReference type="InterPro" id="IPR017972">
    <property type="entry name" value="Cyt_P450_CS"/>
</dbReference>
<dbReference type="GO" id="GO:0004497">
    <property type="term" value="F:monooxygenase activity"/>
    <property type="evidence" value="ECO:0007669"/>
    <property type="project" value="UniProtKB-KW"/>
</dbReference>
<keyword evidence="4 7" id="KW-0560">Oxidoreductase</keyword>
<keyword evidence="7" id="KW-0503">Monooxygenase</keyword>
<dbReference type="GO" id="GO:0016705">
    <property type="term" value="F:oxidoreductase activity, acting on paired donors, with incorporation or reduction of molecular oxygen"/>
    <property type="evidence" value="ECO:0007669"/>
    <property type="project" value="InterPro"/>
</dbReference>
<dbReference type="PRINTS" id="PR00463">
    <property type="entry name" value="EP450I"/>
</dbReference>
<dbReference type="Pfam" id="PF00067">
    <property type="entry name" value="p450"/>
    <property type="match status" value="1"/>
</dbReference>
<accession>A0A3S9H6I3</accession>
<evidence type="ECO:0000256" key="5">
    <source>
        <dbReference type="ARBA" id="ARBA00023004"/>
    </source>
</evidence>
<evidence type="ECO:0000256" key="2">
    <source>
        <dbReference type="ARBA" id="ARBA00010617"/>
    </source>
</evidence>
<name>A0A3S9H6I3_PANGI</name>
<evidence type="ECO:0000256" key="4">
    <source>
        <dbReference type="ARBA" id="ARBA00023002"/>
    </source>
</evidence>
<dbReference type="PRINTS" id="PR00385">
    <property type="entry name" value="P450"/>
</dbReference>
<dbReference type="GO" id="GO:0005506">
    <property type="term" value="F:iron ion binding"/>
    <property type="evidence" value="ECO:0007669"/>
    <property type="project" value="InterPro"/>
</dbReference>
<organism evidence="8">
    <name type="scientific">Panax ginseng</name>
    <name type="common">Korean ginseng</name>
    <dbReference type="NCBI Taxonomy" id="4054"/>
    <lineage>
        <taxon>Eukaryota</taxon>
        <taxon>Viridiplantae</taxon>
        <taxon>Streptophyta</taxon>
        <taxon>Embryophyta</taxon>
        <taxon>Tracheophyta</taxon>
        <taxon>Spermatophyta</taxon>
        <taxon>Magnoliopsida</taxon>
        <taxon>eudicotyledons</taxon>
        <taxon>Gunneridae</taxon>
        <taxon>Pentapetalae</taxon>
        <taxon>asterids</taxon>
        <taxon>campanulids</taxon>
        <taxon>Apiales</taxon>
        <taxon>Araliaceae</taxon>
        <taxon>Panax</taxon>
    </lineage>
</organism>
<keyword evidence="6 7" id="KW-0349">Heme</keyword>
<evidence type="ECO:0000256" key="6">
    <source>
        <dbReference type="PIRSR" id="PIRSR602401-1"/>
    </source>
</evidence>
<dbReference type="PROSITE" id="PS00086">
    <property type="entry name" value="CYTOCHROME_P450"/>
    <property type="match status" value="1"/>
</dbReference>
<dbReference type="InterPro" id="IPR036396">
    <property type="entry name" value="Cyt_P450_sf"/>
</dbReference>
<proteinExistence type="evidence at transcript level"/>
<dbReference type="PANTHER" id="PTHR24296">
    <property type="entry name" value="CYTOCHROME P450"/>
    <property type="match status" value="1"/>
</dbReference>
<dbReference type="InterPro" id="IPR002401">
    <property type="entry name" value="Cyt_P450_E_grp-I"/>
</dbReference>
<dbReference type="InterPro" id="IPR001128">
    <property type="entry name" value="Cyt_P450"/>
</dbReference>
<dbReference type="AlphaFoldDB" id="A0A3S9H6I3"/>
<dbReference type="GO" id="GO:0006629">
    <property type="term" value="P:lipid metabolic process"/>
    <property type="evidence" value="ECO:0007669"/>
    <property type="project" value="UniProtKB-ARBA"/>
</dbReference>
<reference evidence="8" key="1">
    <citation type="journal article" date="2018" name="Acta Biochim. Biophys. Sin.">
        <title>Transcriptomics-based identification and characterization of 11 CYP450 genes of Panax ginseng responsive to MeJA.</title>
        <authorList>
            <person name="Zeng X."/>
            <person name="Luo T."/>
            <person name="Li J."/>
            <person name="Li G."/>
            <person name="Zhou D."/>
            <person name="Liu T."/>
            <person name="Zou X."/>
            <person name="Pandey A."/>
            <person name="Luo Z."/>
        </authorList>
    </citation>
    <scope>NUCLEOTIDE SEQUENCE</scope>
</reference>
<sequence length="474" mass="53861">MSTSTHLIKSKSDKLPPSYPLIGSLFAILANRDRVIQWTSDILSDSPTSTFILHRPFGEESVLTSNPANVKHMLETRFNVYQKGETFRNTLSDFFGQGTFLADGENWKHQRQVLSHEFSKQTFYKYFETVVYSELTDHLLPVLSAAAANKTTLDFQDILQRFGLDTICQVACGYDEKSLLPSLAPSELGQAFHDSLRIINQRVSAFLPLIWKTKRFLNIGSEKHLRAGVIRIRNFVKESIKKKKEEQNNNNSLESLDFLSLLLVSGQSDEKFVEDMVINFILAGLESISAVLTWYFWLISGNPDVENEIVKEISGSNADDLVYTQASIFESLRFYPSVPVNSREAMNDDVFPDGTKVKKGSRVSYHNYAMGRSENLWGADCLVFKPDRWLKRDEGNGSVNLTGRDPFSYPEFHAGPRTCMGKEMATWQMKTVVAGVLRQFRVVSEFEKGVKPKFIAYFNSQMEGGFPVRIEKRV</sequence>
<gene>
    <name evidence="8" type="primary">CYP94Q2</name>
</gene>
<comment type="cofactor">
    <cofactor evidence="1 6">
        <name>heme</name>
        <dbReference type="ChEBI" id="CHEBI:30413"/>
    </cofactor>
</comment>
<protein>
    <submittedName>
        <fullName evidence="8">Cytochrome P450 CYP94Q2</fullName>
    </submittedName>
</protein>
<comment type="similarity">
    <text evidence="2 7">Belongs to the cytochrome P450 family.</text>
</comment>
<evidence type="ECO:0000256" key="7">
    <source>
        <dbReference type="RuleBase" id="RU000461"/>
    </source>
</evidence>
<reference evidence="8" key="2">
    <citation type="submission" date="2018-03" db="EMBL/GenBank/DDBJ databases">
        <authorList>
            <person name="Zeng Z."/>
        </authorList>
    </citation>
    <scope>NUCLEOTIDE SEQUENCE</scope>
</reference>
<keyword evidence="3 6" id="KW-0479">Metal-binding</keyword>
<keyword evidence="5 6" id="KW-0408">Iron</keyword>
<feature type="binding site" description="axial binding residue" evidence="6">
    <location>
        <position position="419"/>
    </location>
    <ligand>
        <name>heme</name>
        <dbReference type="ChEBI" id="CHEBI:30413"/>
    </ligand>
    <ligandPart>
        <name>Fe</name>
        <dbReference type="ChEBI" id="CHEBI:18248"/>
    </ligandPart>
</feature>
<evidence type="ECO:0000313" key="8">
    <source>
        <dbReference type="EMBL" id="AZP01943.1"/>
    </source>
</evidence>